<proteinExistence type="predicted"/>
<gene>
    <name evidence="1" type="ORF">SAMN04488069_12030</name>
</gene>
<reference evidence="2" key="1">
    <citation type="submission" date="2016-10" db="EMBL/GenBank/DDBJ databases">
        <authorList>
            <person name="Varghese N."/>
            <person name="Submissions S."/>
        </authorList>
    </citation>
    <scope>NUCLEOTIDE SEQUENCE [LARGE SCALE GENOMIC DNA]</scope>
    <source>
        <strain evidence="2">CGMCC 1.8975</strain>
    </source>
</reference>
<name>A0A1H3P068_9BACT</name>
<dbReference type="AlphaFoldDB" id="A0A1H3P068"/>
<dbReference type="Proteomes" id="UP000199249">
    <property type="component" value="Unassembled WGS sequence"/>
</dbReference>
<keyword evidence="2" id="KW-1185">Reference proteome</keyword>
<accession>A0A1H3P068</accession>
<sequence>MKATGKRIVDRYPHLREGAERQQMLVRNAVGSARVEGIRADEGRLRKTVGTSVTETGATRLR</sequence>
<evidence type="ECO:0000313" key="2">
    <source>
        <dbReference type="Proteomes" id="UP000199249"/>
    </source>
</evidence>
<evidence type="ECO:0000313" key="1">
    <source>
        <dbReference type="EMBL" id="SDY94497.1"/>
    </source>
</evidence>
<dbReference type="EMBL" id="FNOV01000020">
    <property type="protein sequence ID" value="SDY94497.1"/>
    <property type="molecule type" value="Genomic_DNA"/>
</dbReference>
<organism evidence="1 2">
    <name type="scientific">Hymenobacter psychrophilus</name>
    <dbReference type="NCBI Taxonomy" id="651662"/>
    <lineage>
        <taxon>Bacteria</taxon>
        <taxon>Pseudomonadati</taxon>
        <taxon>Bacteroidota</taxon>
        <taxon>Cytophagia</taxon>
        <taxon>Cytophagales</taxon>
        <taxon>Hymenobacteraceae</taxon>
        <taxon>Hymenobacter</taxon>
    </lineage>
</organism>
<protein>
    <submittedName>
        <fullName evidence="1">Uncharacterized protein</fullName>
    </submittedName>
</protein>